<sequence length="240" mass="27322">MSPGSSTESYPAFAHIGLRENPGKNLNQVTCPDRESNPGHLVSQPDALTVTPQFVQKDSNGKGSFNRSSVCLPLKKELRKRLVKCFVWSVSFYGAETWTLRRSEEKRLETFEMEKTGESEMDRQNKKRSCAGKKNRYQKVKIDNYNSSYKLIDIGIPQDKSNERDDQRHSAMSSPRVRDASSVAGRSCIYDVRASQASRAWKSEQLSRITVKTHQRSGVSAAMIRQFLEINLWNHIPVFC</sequence>
<protein>
    <submittedName>
        <fullName evidence="2">Uncharacterized protein</fullName>
    </submittedName>
</protein>
<organism evidence="2 3">
    <name type="scientific">Periplaneta americana</name>
    <name type="common">American cockroach</name>
    <name type="synonym">Blatta americana</name>
    <dbReference type="NCBI Taxonomy" id="6978"/>
    <lineage>
        <taxon>Eukaryota</taxon>
        <taxon>Metazoa</taxon>
        <taxon>Ecdysozoa</taxon>
        <taxon>Arthropoda</taxon>
        <taxon>Hexapoda</taxon>
        <taxon>Insecta</taxon>
        <taxon>Pterygota</taxon>
        <taxon>Neoptera</taxon>
        <taxon>Polyneoptera</taxon>
        <taxon>Dictyoptera</taxon>
        <taxon>Blattodea</taxon>
        <taxon>Blattoidea</taxon>
        <taxon>Blattidae</taxon>
        <taxon>Blattinae</taxon>
        <taxon>Periplaneta</taxon>
    </lineage>
</organism>
<comment type="caution">
    <text evidence="2">The sequence shown here is derived from an EMBL/GenBank/DDBJ whole genome shotgun (WGS) entry which is preliminary data.</text>
</comment>
<evidence type="ECO:0000256" key="1">
    <source>
        <dbReference type="SAM" id="MobiDB-lite"/>
    </source>
</evidence>
<feature type="region of interest" description="Disordered" evidence="1">
    <location>
        <begin position="159"/>
        <end position="179"/>
    </location>
</feature>
<evidence type="ECO:0000313" key="2">
    <source>
        <dbReference type="EMBL" id="KAJ4430175.1"/>
    </source>
</evidence>
<name>A0ABQ8S8N0_PERAM</name>
<gene>
    <name evidence="2" type="ORF">ANN_22385</name>
</gene>
<proteinExistence type="predicted"/>
<feature type="compositionally biased region" description="Basic and acidic residues" evidence="1">
    <location>
        <begin position="160"/>
        <end position="169"/>
    </location>
</feature>
<reference evidence="2 3" key="1">
    <citation type="journal article" date="2022" name="Allergy">
        <title>Genome assembly and annotation of Periplaneta americana reveal a comprehensive cockroach allergen profile.</title>
        <authorList>
            <person name="Wang L."/>
            <person name="Xiong Q."/>
            <person name="Saelim N."/>
            <person name="Wang L."/>
            <person name="Nong W."/>
            <person name="Wan A.T."/>
            <person name="Shi M."/>
            <person name="Liu X."/>
            <person name="Cao Q."/>
            <person name="Hui J.H.L."/>
            <person name="Sookrung N."/>
            <person name="Leung T.F."/>
            <person name="Tungtrongchitr A."/>
            <person name="Tsui S.K.W."/>
        </authorList>
    </citation>
    <scope>NUCLEOTIDE SEQUENCE [LARGE SCALE GENOMIC DNA]</scope>
    <source>
        <strain evidence="2">PWHHKU_190912</strain>
    </source>
</reference>
<dbReference type="EMBL" id="JAJSOF020000033">
    <property type="protein sequence ID" value="KAJ4430175.1"/>
    <property type="molecule type" value="Genomic_DNA"/>
</dbReference>
<evidence type="ECO:0000313" key="3">
    <source>
        <dbReference type="Proteomes" id="UP001148838"/>
    </source>
</evidence>
<accession>A0ABQ8S8N0</accession>
<dbReference type="Proteomes" id="UP001148838">
    <property type="component" value="Unassembled WGS sequence"/>
</dbReference>
<keyword evidence="3" id="KW-1185">Reference proteome</keyword>